<dbReference type="EMBL" id="CP035758">
    <property type="protein sequence ID" value="QBD81241.1"/>
    <property type="molecule type" value="Genomic_DNA"/>
</dbReference>
<dbReference type="AlphaFoldDB" id="A0A4V0YZX5"/>
<feature type="transmembrane region" description="Helical" evidence="1">
    <location>
        <begin position="126"/>
        <end position="150"/>
    </location>
</feature>
<evidence type="ECO:0000313" key="2">
    <source>
        <dbReference type="EMBL" id="QBD81241.1"/>
    </source>
</evidence>
<feature type="transmembrane region" description="Helical" evidence="1">
    <location>
        <begin position="162"/>
        <end position="183"/>
    </location>
</feature>
<protein>
    <submittedName>
        <fullName evidence="2">DUF1440 domain-containing protein</fullName>
    </submittedName>
</protein>
<accession>A0A4V0YZX5</accession>
<evidence type="ECO:0000256" key="1">
    <source>
        <dbReference type="SAM" id="Phobius"/>
    </source>
</evidence>
<keyword evidence="3" id="KW-1185">Reference proteome</keyword>
<keyword evidence="1" id="KW-0812">Transmembrane</keyword>
<dbReference type="OrthoDB" id="1629003at2"/>
<feature type="transmembrane region" description="Helical" evidence="1">
    <location>
        <begin position="34"/>
        <end position="54"/>
    </location>
</feature>
<dbReference type="Proteomes" id="UP000290365">
    <property type="component" value="Chromosome"/>
</dbReference>
<keyword evidence="1" id="KW-1133">Transmembrane helix</keyword>
<gene>
    <name evidence="2" type="ORF">EPA93_36800</name>
</gene>
<name>A0A4V0YZX5_KTERU</name>
<organism evidence="2 3">
    <name type="scientific">Ktedonosporobacter rubrisoli</name>
    <dbReference type="NCBI Taxonomy" id="2509675"/>
    <lineage>
        <taxon>Bacteria</taxon>
        <taxon>Bacillati</taxon>
        <taxon>Chloroflexota</taxon>
        <taxon>Ktedonobacteria</taxon>
        <taxon>Ktedonobacterales</taxon>
        <taxon>Ktedonosporobacteraceae</taxon>
        <taxon>Ktedonosporobacter</taxon>
    </lineage>
</organism>
<dbReference type="Pfam" id="PF07274">
    <property type="entry name" value="DUF1440"/>
    <property type="match status" value="1"/>
</dbReference>
<evidence type="ECO:0000313" key="3">
    <source>
        <dbReference type="Proteomes" id="UP000290365"/>
    </source>
</evidence>
<reference evidence="2 3" key="1">
    <citation type="submission" date="2019-01" db="EMBL/GenBank/DDBJ databases">
        <title>Ktedonosporobacter rubrisoli SCAWS-G2.</title>
        <authorList>
            <person name="Huang Y."/>
            <person name="Yan B."/>
        </authorList>
    </citation>
    <scope>NUCLEOTIDE SEQUENCE [LARGE SCALE GENOMIC DNA]</scope>
    <source>
        <strain evidence="2 3">SCAWS-G2</strain>
    </source>
</reference>
<dbReference type="KEGG" id="kbs:EPA93_36800"/>
<dbReference type="InterPro" id="IPR009898">
    <property type="entry name" value="DUF1440"/>
</dbReference>
<proteinExistence type="predicted"/>
<sequence>MRVRSVESCMSRPFQLKAKEECMSQDQKDAAGQALINGALAGFVATIPMTIFMLTTQRFLPHGQRYELPPEIITKDLARRADVEQHMDKGQILGATTLSHFGYGAAMGALYGLLTKRASSPLVGTLRGVLFGLGVWVASYLGLLPLLRMAASGHREPGQRNLMMIVAHIVWGATLGLATDGLLQREESHIQG</sequence>
<feature type="transmembrane region" description="Helical" evidence="1">
    <location>
        <begin position="92"/>
        <end position="114"/>
    </location>
</feature>
<keyword evidence="1" id="KW-0472">Membrane</keyword>